<dbReference type="InterPro" id="IPR002716">
    <property type="entry name" value="PIN_dom"/>
</dbReference>
<dbReference type="EMBL" id="CAFBNE010000016">
    <property type="protein sequence ID" value="CAB4938351.1"/>
    <property type="molecule type" value="Genomic_DNA"/>
</dbReference>
<dbReference type="Gene3D" id="3.40.50.1010">
    <property type="entry name" value="5'-nuclease"/>
    <property type="match status" value="1"/>
</dbReference>
<dbReference type="InterPro" id="IPR022907">
    <property type="entry name" value="VapC_family"/>
</dbReference>
<keyword evidence="2" id="KW-1277">Toxin-antitoxin system</keyword>
<evidence type="ECO:0000256" key="3">
    <source>
        <dbReference type="ARBA" id="ARBA00022722"/>
    </source>
</evidence>
<feature type="domain" description="PIN" evidence="8">
    <location>
        <begin position="1"/>
        <end position="125"/>
    </location>
</feature>
<dbReference type="GO" id="GO:0004540">
    <property type="term" value="F:RNA nuclease activity"/>
    <property type="evidence" value="ECO:0007669"/>
    <property type="project" value="InterPro"/>
</dbReference>
<name>A0A6J7J620_9ZZZZ</name>
<dbReference type="Pfam" id="PF01850">
    <property type="entry name" value="PIN"/>
    <property type="match status" value="1"/>
</dbReference>
<dbReference type="GO" id="GO:0016787">
    <property type="term" value="F:hydrolase activity"/>
    <property type="evidence" value="ECO:0007669"/>
    <property type="project" value="UniProtKB-KW"/>
</dbReference>
<reference evidence="9" key="1">
    <citation type="submission" date="2020-05" db="EMBL/GenBank/DDBJ databases">
        <authorList>
            <person name="Chiriac C."/>
            <person name="Salcher M."/>
            <person name="Ghai R."/>
            <person name="Kavagutti S V."/>
        </authorList>
    </citation>
    <scope>NUCLEOTIDE SEQUENCE</scope>
</reference>
<comment type="similarity">
    <text evidence="7">Belongs to the PINc/VapC protein family.</text>
</comment>
<keyword evidence="5" id="KW-0378">Hydrolase</keyword>
<dbReference type="CDD" id="cd09871">
    <property type="entry name" value="PIN_MtVapC28-VapC30-like"/>
    <property type="match status" value="1"/>
</dbReference>
<dbReference type="HAMAP" id="MF_00265">
    <property type="entry name" value="VapC_Nob1"/>
    <property type="match status" value="1"/>
</dbReference>
<evidence type="ECO:0000256" key="4">
    <source>
        <dbReference type="ARBA" id="ARBA00022723"/>
    </source>
</evidence>
<proteinExistence type="inferred from homology"/>
<dbReference type="InterPro" id="IPR050556">
    <property type="entry name" value="Type_II_TA_system_RNase"/>
</dbReference>
<dbReference type="AlphaFoldDB" id="A0A6J7J620"/>
<keyword evidence="6" id="KW-0460">Magnesium</keyword>
<evidence type="ECO:0000313" key="9">
    <source>
        <dbReference type="EMBL" id="CAB4938351.1"/>
    </source>
</evidence>
<dbReference type="InterPro" id="IPR029060">
    <property type="entry name" value="PIN-like_dom_sf"/>
</dbReference>
<evidence type="ECO:0000256" key="1">
    <source>
        <dbReference type="ARBA" id="ARBA00001946"/>
    </source>
</evidence>
<evidence type="ECO:0000256" key="5">
    <source>
        <dbReference type="ARBA" id="ARBA00022801"/>
    </source>
</evidence>
<comment type="cofactor">
    <cofactor evidence="1">
        <name>Mg(2+)</name>
        <dbReference type="ChEBI" id="CHEBI:18420"/>
    </cofactor>
</comment>
<gene>
    <name evidence="9" type="ORF">UFOPK3772_00731</name>
</gene>
<dbReference type="PANTHER" id="PTHR33653:SF1">
    <property type="entry name" value="RIBONUCLEASE VAPC2"/>
    <property type="match status" value="1"/>
</dbReference>
<dbReference type="SUPFAM" id="SSF88723">
    <property type="entry name" value="PIN domain-like"/>
    <property type="match status" value="1"/>
</dbReference>
<organism evidence="9">
    <name type="scientific">freshwater metagenome</name>
    <dbReference type="NCBI Taxonomy" id="449393"/>
    <lineage>
        <taxon>unclassified sequences</taxon>
        <taxon>metagenomes</taxon>
        <taxon>ecological metagenomes</taxon>
    </lineage>
</organism>
<dbReference type="GO" id="GO:0046872">
    <property type="term" value="F:metal ion binding"/>
    <property type="evidence" value="ECO:0007669"/>
    <property type="project" value="UniProtKB-KW"/>
</dbReference>
<evidence type="ECO:0000256" key="7">
    <source>
        <dbReference type="ARBA" id="ARBA00038093"/>
    </source>
</evidence>
<keyword evidence="4" id="KW-0479">Metal-binding</keyword>
<accession>A0A6J7J620</accession>
<sequence length="132" mass="14487">MIVDTSAVIALVFQEEEATEFARMLAESDITRISAATYLEAAIVLDSRQDPALSRQLDHLIDSAEMVIESVTAEQARAARLAYRDFGRGSGHPAQLNFGDCFAYALAIKHGEPLLFKGADFSRTDVTPAWRP</sequence>
<evidence type="ECO:0000259" key="8">
    <source>
        <dbReference type="Pfam" id="PF01850"/>
    </source>
</evidence>
<evidence type="ECO:0000256" key="6">
    <source>
        <dbReference type="ARBA" id="ARBA00022842"/>
    </source>
</evidence>
<protein>
    <submittedName>
        <fullName evidence="9">Unannotated protein</fullName>
    </submittedName>
</protein>
<evidence type="ECO:0000256" key="2">
    <source>
        <dbReference type="ARBA" id="ARBA00022649"/>
    </source>
</evidence>
<keyword evidence="3" id="KW-0540">Nuclease</keyword>
<dbReference type="PANTHER" id="PTHR33653">
    <property type="entry name" value="RIBONUCLEASE VAPC2"/>
    <property type="match status" value="1"/>
</dbReference>